<dbReference type="EMBL" id="BJWG01000008">
    <property type="protein sequence ID" value="GEL95359.1"/>
    <property type="molecule type" value="Genomic_DNA"/>
</dbReference>
<keyword evidence="2" id="KW-1185">Reference proteome</keyword>
<comment type="caution">
    <text evidence="1">The sequence shown here is derived from an EMBL/GenBank/DDBJ whole genome shotgun (WGS) entry which is preliminary data.</text>
</comment>
<evidence type="ECO:0008006" key="3">
    <source>
        <dbReference type="Google" id="ProtNLM"/>
    </source>
</evidence>
<dbReference type="AlphaFoldDB" id="A0A511JC69"/>
<proteinExistence type="predicted"/>
<accession>A0A511JC69</accession>
<name>A0A511JC69_9CELL</name>
<dbReference type="OrthoDB" id="3268579at2"/>
<organism evidence="1 2">
    <name type="scientific">Cellulomonas composti</name>
    <dbReference type="NCBI Taxonomy" id="266130"/>
    <lineage>
        <taxon>Bacteria</taxon>
        <taxon>Bacillati</taxon>
        <taxon>Actinomycetota</taxon>
        <taxon>Actinomycetes</taxon>
        <taxon>Micrococcales</taxon>
        <taxon>Cellulomonadaceae</taxon>
        <taxon>Cellulomonas</taxon>
    </lineage>
</organism>
<reference evidence="1 2" key="1">
    <citation type="submission" date="2019-07" db="EMBL/GenBank/DDBJ databases">
        <title>Whole genome shotgun sequence of Cellulomonas composti NBRC 100758.</title>
        <authorList>
            <person name="Hosoyama A."/>
            <person name="Uohara A."/>
            <person name="Ohji S."/>
            <person name="Ichikawa N."/>
        </authorList>
    </citation>
    <scope>NUCLEOTIDE SEQUENCE [LARGE SCALE GENOMIC DNA]</scope>
    <source>
        <strain evidence="1 2">NBRC 100758</strain>
    </source>
</reference>
<protein>
    <recommendedName>
        <fullName evidence="3">DNA-packaging protein</fullName>
    </recommendedName>
</protein>
<dbReference type="RefSeq" id="WP_146843004.1">
    <property type="nucleotide sequence ID" value="NZ_BJWG01000008.1"/>
</dbReference>
<evidence type="ECO:0000313" key="2">
    <source>
        <dbReference type="Proteomes" id="UP000321720"/>
    </source>
</evidence>
<dbReference type="Proteomes" id="UP000321720">
    <property type="component" value="Unassembled WGS sequence"/>
</dbReference>
<gene>
    <name evidence="1" type="ORF">CCO02nite_20170</name>
</gene>
<sequence>MATPEQVEALIVYVGGTRDLDDAAAGSAYDQASALVGAYIGTFEIDVPAAIRDGAVLECASKVMRRRSAPDGQEQYAYDGASVGVPKDPMVTARPILDPFLPAGFA</sequence>
<evidence type="ECO:0000313" key="1">
    <source>
        <dbReference type="EMBL" id="GEL95359.1"/>
    </source>
</evidence>